<dbReference type="RefSeq" id="WP_091117047.1">
    <property type="nucleotide sequence ID" value="NZ_BKAF01000055.1"/>
</dbReference>
<feature type="compositionally biased region" description="Low complexity" evidence="1">
    <location>
        <begin position="32"/>
        <end position="42"/>
    </location>
</feature>
<gene>
    <name evidence="3" type="ORF">SAMN05216561_1235</name>
</gene>
<keyword evidence="4" id="KW-1185">Reference proteome</keyword>
<dbReference type="Proteomes" id="UP000198649">
    <property type="component" value="Unassembled WGS sequence"/>
</dbReference>
<feature type="chain" id="PRO_5038332882" description="Imelysin" evidence="2">
    <location>
        <begin position="29"/>
        <end position="166"/>
    </location>
</feature>
<evidence type="ECO:0008006" key="5">
    <source>
        <dbReference type="Google" id="ProtNLM"/>
    </source>
</evidence>
<evidence type="ECO:0000313" key="3">
    <source>
        <dbReference type="EMBL" id="SFJ27511.1"/>
    </source>
</evidence>
<dbReference type="EMBL" id="FOQG01000023">
    <property type="protein sequence ID" value="SFJ27511.1"/>
    <property type="molecule type" value="Genomic_DNA"/>
</dbReference>
<name>A0A1I3Q236_9ACTN</name>
<sequence>MRHHPLPRPLQLTAAALLALVLAGGLSACGGDDAGETSTTSETTDEADEPTEDTADTTDTFVADANAVCAGLYPDINAVGATLDPADPTTVTTDFLPLVQELQDELVVLTPPEDLAADYDAVLAEQQVNLDAITADPAALFEIDGGATNEAFDALGLTTCGSGSAG</sequence>
<protein>
    <recommendedName>
        <fullName evidence="5">Imelysin</fullName>
    </recommendedName>
</protein>
<feature type="compositionally biased region" description="Acidic residues" evidence="1">
    <location>
        <begin position="43"/>
        <end position="55"/>
    </location>
</feature>
<organism evidence="3 4">
    <name type="scientific">Nocardioides psychrotolerans</name>
    <dbReference type="NCBI Taxonomy" id="1005945"/>
    <lineage>
        <taxon>Bacteria</taxon>
        <taxon>Bacillati</taxon>
        <taxon>Actinomycetota</taxon>
        <taxon>Actinomycetes</taxon>
        <taxon>Propionibacteriales</taxon>
        <taxon>Nocardioidaceae</taxon>
        <taxon>Nocardioides</taxon>
    </lineage>
</organism>
<evidence type="ECO:0000256" key="2">
    <source>
        <dbReference type="SAM" id="SignalP"/>
    </source>
</evidence>
<proteinExistence type="predicted"/>
<evidence type="ECO:0000313" key="4">
    <source>
        <dbReference type="Proteomes" id="UP000198649"/>
    </source>
</evidence>
<keyword evidence="2" id="KW-0732">Signal</keyword>
<evidence type="ECO:0000256" key="1">
    <source>
        <dbReference type="SAM" id="MobiDB-lite"/>
    </source>
</evidence>
<feature type="region of interest" description="Disordered" evidence="1">
    <location>
        <begin position="32"/>
        <end position="55"/>
    </location>
</feature>
<dbReference type="AlphaFoldDB" id="A0A1I3Q236"/>
<dbReference type="PROSITE" id="PS51257">
    <property type="entry name" value="PROKAR_LIPOPROTEIN"/>
    <property type="match status" value="1"/>
</dbReference>
<feature type="signal peptide" evidence="2">
    <location>
        <begin position="1"/>
        <end position="28"/>
    </location>
</feature>
<accession>A0A1I3Q236</accession>
<reference evidence="3 4" key="1">
    <citation type="submission" date="2016-10" db="EMBL/GenBank/DDBJ databases">
        <authorList>
            <person name="de Groot N.N."/>
        </authorList>
    </citation>
    <scope>NUCLEOTIDE SEQUENCE [LARGE SCALE GENOMIC DNA]</scope>
    <source>
        <strain evidence="3 4">CGMCC 1.11156</strain>
    </source>
</reference>